<dbReference type="GO" id="GO:0003712">
    <property type="term" value="F:transcription coregulator activity"/>
    <property type="evidence" value="ECO:0007669"/>
    <property type="project" value="TreeGrafter"/>
</dbReference>
<evidence type="ECO:0000256" key="1">
    <source>
        <dbReference type="SAM" id="MobiDB-lite"/>
    </source>
</evidence>
<dbReference type="OMA" id="RRDCRIN"/>
<feature type="compositionally biased region" description="Basic and acidic residues" evidence="1">
    <location>
        <begin position="254"/>
        <end position="266"/>
    </location>
</feature>
<feature type="compositionally biased region" description="Basic and acidic residues" evidence="1">
    <location>
        <begin position="273"/>
        <end position="287"/>
    </location>
</feature>
<dbReference type="GeneID" id="115048173"/>
<dbReference type="PANTHER" id="PTHR23210:SF26">
    <property type="entry name" value="ACTIVATING TRANSCRIPTION FACTOR 7-INTERACTING PROTEIN 1"/>
    <property type="match status" value="1"/>
</dbReference>
<feature type="region of interest" description="Disordered" evidence="1">
    <location>
        <begin position="242"/>
        <end position="306"/>
    </location>
</feature>
<dbReference type="PANTHER" id="PTHR23210">
    <property type="entry name" value="ACTIVATING TRANSCRIPTION FACTOR 7 INTERACTING PROTEIN"/>
    <property type="match status" value="1"/>
</dbReference>
<sequence length="435" mass="48939">MAGGQHEIQGCKGFKRTSQDGKIQSTKPNKGKRFFPKLKCKAQRARVNIGLAFERWRALKAAQGLKTDAEVAHCLLDVMKRFPTASISSEASDKKIKISQSEVQTLIKQEVCSAVRKNETRLQDLIETIQKLDHGVDYERSIQKLEARVNSLSKKAEVAFAYMTKTQTKSPHTSPTDMNINRAEPECETMENTSQTDRKNMDWMDKDRELFQMMETTKMSLKKMRADNDNLTAAIADLKEKPSPLIPSPFGSPKCKEYGSAMKKEPEEEQCKEDDKKLKAERVKVEHLPSSNSNTPNPTEPEKDKLSYPPLPFTIFPSILSMEAASYNIPQKPEVHLALIREPAGLSVLWKVDKEDPSAPPMDSYSIYMTTEKVKGSGTFPKWNMLGEVRAIKLPMCVMITKYKPGRKVCVAVVGKDIFGRYGPYSKVVAANIPD</sequence>
<dbReference type="RefSeq" id="XP_029365360.1">
    <property type="nucleotide sequence ID" value="XM_029509500.1"/>
</dbReference>
<proteinExistence type="predicted"/>
<feature type="region of interest" description="Disordered" evidence="1">
    <location>
        <begin position="1"/>
        <end position="33"/>
    </location>
</feature>
<keyword evidence="4" id="KW-1185">Reference proteome</keyword>
<reference evidence="3" key="3">
    <citation type="submission" date="2025-09" db="UniProtKB">
        <authorList>
            <consortium name="Ensembl"/>
        </authorList>
    </citation>
    <scope>IDENTIFICATION</scope>
</reference>
<evidence type="ECO:0000313" key="3">
    <source>
        <dbReference type="Ensembl" id="ENSENLP00000038421.1"/>
    </source>
</evidence>
<evidence type="ECO:0000313" key="4">
    <source>
        <dbReference type="Proteomes" id="UP000472264"/>
    </source>
</evidence>
<dbReference type="Ensembl" id="ENSENLT00000039440.1">
    <property type="protein sequence ID" value="ENSENLP00000038421.1"/>
    <property type="gene ID" value="ENSENLG00000016606.1"/>
</dbReference>
<reference evidence="3" key="2">
    <citation type="submission" date="2025-08" db="UniProtKB">
        <authorList>
            <consortium name="Ensembl"/>
        </authorList>
    </citation>
    <scope>IDENTIFICATION</scope>
</reference>
<dbReference type="GO" id="GO:0006355">
    <property type="term" value="P:regulation of DNA-templated transcription"/>
    <property type="evidence" value="ECO:0007669"/>
    <property type="project" value="TreeGrafter"/>
</dbReference>
<reference evidence="3" key="1">
    <citation type="submission" date="2021-04" db="EMBL/GenBank/DDBJ databases">
        <authorList>
            <consortium name="Wellcome Sanger Institute Data Sharing"/>
        </authorList>
    </citation>
    <scope>NUCLEOTIDE SEQUENCE [LARGE SCALE GENOMIC DNA]</scope>
</reference>
<gene>
    <name evidence="3" type="primary">atf7ip2</name>
</gene>
<accession>A0A665W3K5</accession>
<organism evidence="3 4">
    <name type="scientific">Echeneis naucrates</name>
    <name type="common">Live sharksucker</name>
    <dbReference type="NCBI Taxonomy" id="173247"/>
    <lineage>
        <taxon>Eukaryota</taxon>
        <taxon>Metazoa</taxon>
        <taxon>Chordata</taxon>
        <taxon>Craniata</taxon>
        <taxon>Vertebrata</taxon>
        <taxon>Euteleostomi</taxon>
        <taxon>Actinopterygii</taxon>
        <taxon>Neopterygii</taxon>
        <taxon>Teleostei</taxon>
        <taxon>Neoteleostei</taxon>
        <taxon>Acanthomorphata</taxon>
        <taxon>Carangaria</taxon>
        <taxon>Carangiformes</taxon>
        <taxon>Echeneidae</taxon>
        <taxon>Echeneis</taxon>
    </lineage>
</organism>
<dbReference type="CTD" id="80063"/>
<dbReference type="GO" id="GO:0005667">
    <property type="term" value="C:transcription regulator complex"/>
    <property type="evidence" value="ECO:0007669"/>
    <property type="project" value="TreeGrafter"/>
</dbReference>
<dbReference type="Pfam" id="PF16794">
    <property type="entry name" value="fn3_4"/>
    <property type="match status" value="1"/>
</dbReference>
<dbReference type="InterPro" id="IPR026085">
    <property type="entry name" value="ATF7-int"/>
</dbReference>
<dbReference type="GO" id="GO:0005634">
    <property type="term" value="C:nucleus"/>
    <property type="evidence" value="ECO:0007669"/>
    <property type="project" value="TreeGrafter"/>
</dbReference>
<dbReference type="AlphaFoldDB" id="A0A665W3K5"/>
<dbReference type="FunCoup" id="A0A665W3K5">
    <property type="interactions" value="3"/>
</dbReference>
<name>A0A665W3K5_ECHNA</name>
<dbReference type="Proteomes" id="UP000472264">
    <property type="component" value="Chromosome 8"/>
</dbReference>
<dbReference type="InterPro" id="IPR056565">
    <property type="entry name" value="Fn3_ATF7IP"/>
</dbReference>
<evidence type="ECO:0000259" key="2">
    <source>
        <dbReference type="Pfam" id="PF16794"/>
    </source>
</evidence>
<protein>
    <recommendedName>
        <fullName evidence="2">Activating transcription factor 7-interacting protein Fn3 domain-containing protein</fullName>
    </recommendedName>
</protein>
<feature type="domain" description="Activating transcription factor 7-interacting protein Fn3" evidence="2">
    <location>
        <begin position="328"/>
        <end position="429"/>
    </location>
</feature>
<dbReference type="InParanoid" id="A0A665W3K5"/>